<dbReference type="SUPFAM" id="SSF52317">
    <property type="entry name" value="Class I glutamine amidotransferase-like"/>
    <property type="match status" value="1"/>
</dbReference>
<dbReference type="InterPro" id="IPR050325">
    <property type="entry name" value="Prot/Nucl_acid_deglycase"/>
</dbReference>
<keyword evidence="6" id="KW-1185">Reference proteome</keyword>
<dbReference type="CDD" id="cd03141">
    <property type="entry name" value="GATase1_Hsp31_like"/>
    <property type="match status" value="1"/>
</dbReference>
<organism evidence="5 6">
    <name type="scientific">Catenulispora subtropica</name>
    <dbReference type="NCBI Taxonomy" id="450798"/>
    <lineage>
        <taxon>Bacteria</taxon>
        <taxon>Bacillati</taxon>
        <taxon>Actinomycetota</taxon>
        <taxon>Actinomycetes</taxon>
        <taxon>Catenulisporales</taxon>
        <taxon>Catenulisporaceae</taxon>
        <taxon>Catenulispora</taxon>
    </lineage>
</organism>
<dbReference type="InterPro" id="IPR029062">
    <property type="entry name" value="Class_I_gatase-like"/>
</dbReference>
<evidence type="ECO:0000256" key="2">
    <source>
        <dbReference type="ARBA" id="ARBA00023239"/>
    </source>
</evidence>
<reference evidence="6" key="1">
    <citation type="journal article" date="2019" name="Int. J. Syst. Evol. Microbiol.">
        <title>The Global Catalogue of Microorganisms (GCM) 10K type strain sequencing project: providing services to taxonomists for standard genome sequencing and annotation.</title>
        <authorList>
            <consortium name="The Broad Institute Genomics Platform"/>
            <consortium name="The Broad Institute Genome Sequencing Center for Infectious Disease"/>
            <person name="Wu L."/>
            <person name="Ma J."/>
        </authorList>
    </citation>
    <scope>NUCLEOTIDE SEQUENCE [LARGE SCALE GENOMIC DNA]</scope>
    <source>
        <strain evidence="6">JCM 16013</strain>
    </source>
</reference>
<accession>A0ABP5BP73</accession>
<keyword evidence="5" id="KW-0315">Glutamine amidotransferase</keyword>
<dbReference type="RefSeq" id="WP_344654870.1">
    <property type="nucleotide sequence ID" value="NZ_BAAAQM010000001.1"/>
</dbReference>
<dbReference type="Pfam" id="PF01965">
    <property type="entry name" value="DJ-1_PfpI"/>
    <property type="match status" value="1"/>
</dbReference>
<dbReference type="Gene3D" id="3.40.50.880">
    <property type="match status" value="1"/>
</dbReference>
<dbReference type="PANTHER" id="PTHR48094:SF11">
    <property type="entry name" value="GLUTATHIONE-INDEPENDENT GLYOXALASE HSP31-RELATED"/>
    <property type="match status" value="1"/>
</dbReference>
<dbReference type="Proteomes" id="UP001499854">
    <property type="component" value="Unassembled WGS sequence"/>
</dbReference>
<keyword evidence="1" id="KW-0346">Stress response</keyword>
<evidence type="ECO:0000256" key="3">
    <source>
        <dbReference type="ARBA" id="ARBA00038493"/>
    </source>
</evidence>
<comment type="caution">
    <text evidence="5">The sequence shown here is derived from an EMBL/GenBank/DDBJ whole genome shotgun (WGS) entry which is preliminary data.</text>
</comment>
<evidence type="ECO:0000259" key="4">
    <source>
        <dbReference type="Pfam" id="PF01965"/>
    </source>
</evidence>
<feature type="domain" description="DJ-1/PfpI" evidence="4">
    <location>
        <begin position="113"/>
        <end position="255"/>
    </location>
</feature>
<dbReference type="EMBL" id="BAAAQM010000001">
    <property type="protein sequence ID" value="GAA1949882.1"/>
    <property type="molecule type" value="Genomic_DNA"/>
</dbReference>
<evidence type="ECO:0000313" key="5">
    <source>
        <dbReference type="EMBL" id="GAA1949882.1"/>
    </source>
</evidence>
<keyword evidence="2" id="KW-0456">Lyase</keyword>
<evidence type="ECO:0000313" key="6">
    <source>
        <dbReference type="Proteomes" id="UP001499854"/>
    </source>
</evidence>
<dbReference type="InterPro" id="IPR002818">
    <property type="entry name" value="DJ-1/PfpI"/>
</dbReference>
<evidence type="ECO:0000256" key="1">
    <source>
        <dbReference type="ARBA" id="ARBA00023016"/>
    </source>
</evidence>
<proteinExistence type="inferred from homology"/>
<comment type="similarity">
    <text evidence="3">Belongs to the peptidase C56 family. HSP31-like subfamily.</text>
</comment>
<protein>
    <submittedName>
        <fullName evidence="5">Type 1 glutamine amidotransferase domain-containing protein</fullName>
    </submittedName>
</protein>
<name>A0ABP5BP73_9ACTN</name>
<gene>
    <name evidence="5" type="ORF">GCM10009838_01200</name>
</gene>
<sequence length="260" mass="28158">MSESKAAAVATSPDHHMRVDRLSDRPRQILIVVANPAVSSNNGWPVGFWGAELTHPYYELTEAGFQVTIASPDGGKVEMDALSDPRDPSRWAAEDLITMGFVNTPELAARLEATPALDALDWNRFEALLIAGGQAPMFTYRDNTTLHEAIGAFWQAEKVVAAYCHGVAALVDCDLADGTPLVAGRTVTGFSNIEEDYSDRAAGVQVMPWRAEDALRERGAHYVSAGLFKPFVVRDGRLITGQQQYSSRKIAQAVIAALGV</sequence>
<dbReference type="PANTHER" id="PTHR48094">
    <property type="entry name" value="PROTEIN/NUCLEIC ACID DEGLYCASE DJ-1-RELATED"/>
    <property type="match status" value="1"/>
</dbReference>